<evidence type="ECO:0000256" key="4">
    <source>
        <dbReference type="ARBA" id="ARBA00022989"/>
    </source>
</evidence>
<keyword evidence="9" id="KW-1185">Reference proteome</keyword>
<dbReference type="PANTHER" id="PTHR32322:SF9">
    <property type="entry name" value="AMINO-ACID METABOLITE EFFLUX PUMP-RELATED"/>
    <property type="match status" value="1"/>
</dbReference>
<feature type="transmembrane region" description="Helical" evidence="6">
    <location>
        <begin position="237"/>
        <end position="257"/>
    </location>
</feature>
<feature type="transmembrane region" description="Helical" evidence="6">
    <location>
        <begin position="32"/>
        <end position="51"/>
    </location>
</feature>
<feature type="transmembrane region" description="Helical" evidence="6">
    <location>
        <begin position="7"/>
        <end position="26"/>
    </location>
</feature>
<feature type="domain" description="EamA" evidence="7">
    <location>
        <begin position="144"/>
        <end position="279"/>
    </location>
</feature>
<dbReference type="Pfam" id="PF00892">
    <property type="entry name" value="EamA"/>
    <property type="match status" value="2"/>
</dbReference>
<dbReference type="AlphaFoldDB" id="A0A373A4L3"/>
<keyword evidence="3 6" id="KW-0812">Transmembrane</keyword>
<protein>
    <submittedName>
        <fullName evidence="8">EamA family transporter</fullName>
    </submittedName>
</protein>
<dbReference type="RefSeq" id="WP_074006416.1">
    <property type="nucleotide sequence ID" value="NZ_QVIG01000001.1"/>
</dbReference>
<gene>
    <name evidence="8" type="ORF">DR950_19640</name>
</gene>
<evidence type="ECO:0000256" key="6">
    <source>
        <dbReference type="SAM" id="Phobius"/>
    </source>
</evidence>
<dbReference type="GO" id="GO:0016020">
    <property type="term" value="C:membrane"/>
    <property type="evidence" value="ECO:0007669"/>
    <property type="project" value="UniProtKB-SubCell"/>
</dbReference>
<feature type="transmembrane region" description="Helical" evidence="6">
    <location>
        <begin position="58"/>
        <end position="80"/>
    </location>
</feature>
<proteinExistence type="inferred from homology"/>
<feature type="domain" description="EamA" evidence="7">
    <location>
        <begin position="6"/>
        <end position="130"/>
    </location>
</feature>
<dbReference type="InterPro" id="IPR000620">
    <property type="entry name" value="EamA_dom"/>
</dbReference>
<evidence type="ECO:0000256" key="3">
    <source>
        <dbReference type="ARBA" id="ARBA00022692"/>
    </source>
</evidence>
<organism evidence="8 9">
    <name type="scientific">Kitasatospora xanthocidica</name>
    <dbReference type="NCBI Taxonomy" id="83382"/>
    <lineage>
        <taxon>Bacteria</taxon>
        <taxon>Bacillati</taxon>
        <taxon>Actinomycetota</taxon>
        <taxon>Actinomycetes</taxon>
        <taxon>Kitasatosporales</taxon>
        <taxon>Streptomycetaceae</taxon>
        <taxon>Kitasatospora</taxon>
    </lineage>
</organism>
<name>A0A373A4L3_9ACTN</name>
<evidence type="ECO:0000313" key="9">
    <source>
        <dbReference type="Proteomes" id="UP000263377"/>
    </source>
</evidence>
<feature type="transmembrane region" description="Helical" evidence="6">
    <location>
        <begin position="86"/>
        <end position="108"/>
    </location>
</feature>
<feature type="transmembrane region" description="Helical" evidence="6">
    <location>
        <begin position="210"/>
        <end position="230"/>
    </location>
</feature>
<evidence type="ECO:0000256" key="1">
    <source>
        <dbReference type="ARBA" id="ARBA00004141"/>
    </source>
</evidence>
<evidence type="ECO:0000313" key="8">
    <source>
        <dbReference type="EMBL" id="RGD62991.1"/>
    </source>
</evidence>
<feature type="transmembrane region" description="Helical" evidence="6">
    <location>
        <begin position="138"/>
        <end position="159"/>
    </location>
</feature>
<evidence type="ECO:0000256" key="2">
    <source>
        <dbReference type="ARBA" id="ARBA00007362"/>
    </source>
</evidence>
<dbReference type="PANTHER" id="PTHR32322">
    <property type="entry name" value="INNER MEMBRANE TRANSPORTER"/>
    <property type="match status" value="1"/>
</dbReference>
<dbReference type="InterPro" id="IPR050638">
    <property type="entry name" value="AA-Vitamin_Transporters"/>
</dbReference>
<comment type="caution">
    <text evidence="8">The sequence shown here is derived from an EMBL/GenBank/DDBJ whole genome shotgun (WGS) entry which is preliminary data.</text>
</comment>
<feature type="transmembrane region" description="Helical" evidence="6">
    <location>
        <begin position="115"/>
        <end position="132"/>
    </location>
</feature>
<comment type="similarity">
    <text evidence="2">Belongs to the EamA transporter family.</text>
</comment>
<dbReference type="InterPro" id="IPR037185">
    <property type="entry name" value="EmrE-like"/>
</dbReference>
<keyword evidence="5 6" id="KW-0472">Membrane</keyword>
<dbReference type="Proteomes" id="UP000263377">
    <property type="component" value="Unassembled WGS sequence"/>
</dbReference>
<dbReference type="EMBL" id="QVIG01000001">
    <property type="protein sequence ID" value="RGD62991.1"/>
    <property type="molecule type" value="Genomic_DNA"/>
</dbReference>
<accession>A0A373A4L3</accession>
<reference evidence="8 9" key="1">
    <citation type="submission" date="2018-08" db="EMBL/GenBank/DDBJ databases">
        <title>Diversity &amp; Physiological Properties of Lignin-Decomposing Actinobacteria from Soil.</title>
        <authorList>
            <person name="Roh S.G."/>
            <person name="Kim S.B."/>
        </authorList>
    </citation>
    <scope>NUCLEOTIDE SEQUENCE [LARGE SCALE GENOMIC DNA]</scope>
    <source>
        <strain evidence="8 9">MMS17-GH009</strain>
    </source>
</reference>
<keyword evidence="4 6" id="KW-1133">Transmembrane helix</keyword>
<sequence>MSPRHIALAVLVAAVWGLNFVLIHVGLDNFPPLLFCALRFAVVAVPAVFFVGPPKVAWRWVLAVGVVLGVVKFGLLFLGMHAGMTAGLSSLVLQGQAGFTALFAAVLLRERPGGQRLAGLAVAFAGIALSAWDQGAGGPLGAFALVVLAAVAWGLANVLTRRAAPPDALRWMVWVSAVPPLPLLGLSLLVEGPEADLRALRDITPAGLGAIGYVGLVSTLLGFVAWSFLLRSYDATAVAPYSLLVPVFGMSSAWLLLGERISPTAAAAALLVITGIGITALRPGAASGVAARLRGSGPRRSAAPAAAPPRRRG</sequence>
<feature type="transmembrane region" description="Helical" evidence="6">
    <location>
        <begin position="171"/>
        <end position="190"/>
    </location>
</feature>
<comment type="subcellular location">
    <subcellularLocation>
        <location evidence="1">Membrane</location>
        <topology evidence="1">Multi-pass membrane protein</topology>
    </subcellularLocation>
</comment>
<dbReference type="SUPFAM" id="SSF103481">
    <property type="entry name" value="Multidrug resistance efflux transporter EmrE"/>
    <property type="match status" value="2"/>
</dbReference>
<evidence type="ECO:0000256" key="5">
    <source>
        <dbReference type="ARBA" id="ARBA00023136"/>
    </source>
</evidence>
<evidence type="ECO:0000259" key="7">
    <source>
        <dbReference type="Pfam" id="PF00892"/>
    </source>
</evidence>
<feature type="transmembrane region" description="Helical" evidence="6">
    <location>
        <begin position="269"/>
        <end position="291"/>
    </location>
</feature>